<gene>
    <name evidence="2" type="ORF">VP01_858g1</name>
</gene>
<feature type="chain" id="PRO_5005567335" evidence="1">
    <location>
        <begin position="25"/>
        <end position="123"/>
    </location>
</feature>
<name>A0A0L6U9N9_9BASI</name>
<feature type="signal peptide" evidence="1">
    <location>
        <begin position="1"/>
        <end position="24"/>
    </location>
</feature>
<comment type="caution">
    <text evidence="2">The sequence shown here is derived from an EMBL/GenBank/DDBJ whole genome shotgun (WGS) entry which is preliminary data.</text>
</comment>
<sequence>MPGFGMGSQTWPIAWSLMLPGVLFFEIEINDLKEISSSNKRSWVWNHPKEEDGVIIGQVVTKSGKNLTKDKNCSTKNFHGHLLQINCLEDPHFTKKTKMNHIAIQKWSKSSKQAKGSHGGQGG</sequence>
<accession>A0A0L6U9N9</accession>
<protein>
    <submittedName>
        <fullName evidence="2">Uncharacterized protein</fullName>
    </submittedName>
</protein>
<keyword evidence="3" id="KW-1185">Reference proteome</keyword>
<dbReference type="Proteomes" id="UP000037035">
    <property type="component" value="Unassembled WGS sequence"/>
</dbReference>
<dbReference type="EMBL" id="LAVV01014148">
    <property type="protein sequence ID" value="KNZ45002.1"/>
    <property type="molecule type" value="Genomic_DNA"/>
</dbReference>
<evidence type="ECO:0000256" key="1">
    <source>
        <dbReference type="SAM" id="SignalP"/>
    </source>
</evidence>
<reference evidence="2 3" key="1">
    <citation type="submission" date="2015-08" db="EMBL/GenBank/DDBJ databases">
        <title>Next Generation Sequencing and Analysis of the Genome of Puccinia sorghi L Schw, the Causal Agent of Maize Common Rust.</title>
        <authorList>
            <person name="Rochi L."/>
            <person name="Burguener G."/>
            <person name="Darino M."/>
            <person name="Turjanski A."/>
            <person name="Kreff E."/>
            <person name="Dieguez M.J."/>
            <person name="Sacco F."/>
        </authorList>
    </citation>
    <scope>NUCLEOTIDE SEQUENCE [LARGE SCALE GENOMIC DNA]</scope>
    <source>
        <strain evidence="2 3">RO10H11247</strain>
    </source>
</reference>
<organism evidence="2 3">
    <name type="scientific">Puccinia sorghi</name>
    <dbReference type="NCBI Taxonomy" id="27349"/>
    <lineage>
        <taxon>Eukaryota</taxon>
        <taxon>Fungi</taxon>
        <taxon>Dikarya</taxon>
        <taxon>Basidiomycota</taxon>
        <taxon>Pucciniomycotina</taxon>
        <taxon>Pucciniomycetes</taxon>
        <taxon>Pucciniales</taxon>
        <taxon>Pucciniaceae</taxon>
        <taxon>Puccinia</taxon>
    </lineage>
</organism>
<keyword evidence="1" id="KW-0732">Signal</keyword>
<proteinExistence type="predicted"/>
<evidence type="ECO:0000313" key="3">
    <source>
        <dbReference type="Proteomes" id="UP000037035"/>
    </source>
</evidence>
<dbReference type="AlphaFoldDB" id="A0A0L6U9N9"/>
<evidence type="ECO:0000313" key="2">
    <source>
        <dbReference type="EMBL" id="KNZ45002.1"/>
    </source>
</evidence>
<dbReference type="VEuPathDB" id="FungiDB:VP01_858g1"/>